<feature type="transmembrane region" description="Helical" evidence="7">
    <location>
        <begin position="181"/>
        <end position="204"/>
    </location>
</feature>
<dbReference type="Pfam" id="PF00528">
    <property type="entry name" value="BPD_transp_1"/>
    <property type="match status" value="1"/>
</dbReference>
<dbReference type="SUPFAM" id="SSF161098">
    <property type="entry name" value="MetI-like"/>
    <property type="match status" value="1"/>
</dbReference>
<evidence type="ECO:0000256" key="7">
    <source>
        <dbReference type="RuleBase" id="RU363032"/>
    </source>
</evidence>
<dbReference type="Gene3D" id="1.10.3720.10">
    <property type="entry name" value="MetI-like"/>
    <property type="match status" value="1"/>
</dbReference>
<keyword evidence="4 7" id="KW-0812">Transmembrane</keyword>
<dbReference type="PROSITE" id="PS50928">
    <property type="entry name" value="ABC_TM1"/>
    <property type="match status" value="1"/>
</dbReference>
<dbReference type="InterPro" id="IPR000515">
    <property type="entry name" value="MetI-like"/>
</dbReference>
<evidence type="ECO:0000256" key="1">
    <source>
        <dbReference type="ARBA" id="ARBA00004651"/>
    </source>
</evidence>
<feature type="domain" description="ABC transmembrane type-1" evidence="8">
    <location>
        <begin position="71"/>
        <end position="264"/>
    </location>
</feature>
<name>A0ABW0VTV2_9BACL</name>
<feature type="transmembrane region" description="Helical" evidence="7">
    <location>
        <begin position="139"/>
        <end position="160"/>
    </location>
</feature>
<dbReference type="PANTHER" id="PTHR43744:SF12">
    <property type="entry name" value="ABC TRANSPORTER PERMEASE PROTEIN MG189-RELATED"/>
    <property type="match status" value="1"/>
</dbReference>
<dbReference type="PANTHER" id="PTHR43744">
    <property type="entry name" value="ABC TRANSPORTER PERMEASE PROTEIN MG189-RELATED-RELATED"/>
    <property type="match status" value="1"/>
</dbReference>
<accession>A0ABW0VTV2</accession>
<feature type="transmembrane region" description="Helical" evidence="7">
    <location>
        <begin position="12"/>
        <end position="32"/>
    </location>
</feature>
<dbReference type="RefSeq" id="WP_379187149.1">
    <property type="nucleotide sequence ID" value="NZ_JBHSOW010000019.1"/>
</dbReference>
<dbReference type="Proteomes" id="UP001596047">
    <property type="component" value="Unassembled WGS sequence"/>
</dbReference>
<sequence length="278" mass="31654">MKTMQTLQNSMIVGILSVLSIIMALPFVWMFITSFKAYDEVFIYPPQFIPATLHWSNFVDVLKSAPFLTYFRNSVTMTIMITVFQLVSSILAAYAFARMNFKGRQTIFLMVLATMMVPIQVTFIPNFLIVKQFGFFNTYWALIVPFCASAFAIFMFRQAFLQVPKELEEAATLDGCTHRQIIWHVMIPLSLSPILTFVLLSFIWHYNDFFWPLIATNSEELRTLQVGLSSMISQEGGSKGTQWNLVMAASSLIILPLIIIFILVQKHIVQGIATTGLK</sequence>
<dbReference type="InterPro" id="IPR035906">
    <property type="entry name" value="MetI-like_sf"/>
</dbReference>
<feature type="transmembrane region" description="Helical" evidence="7">
    <location>
        <begin position="75"/>
        <end position="95"/>
    </location>
</feature>
<comment type="caution">
    <text evidence="9">The sequence shown here is derived from an EMBL/GenBank/DDBJ whole genome shotgun (WGS) entry which is preliminary data.</text>
</comment>
<keyword evidence="6 7" id="KW-0472">Membrane</keyword>
<reference evidence="10" key="1">
    <citation type="journal article" date="2019" name="Int. J. Syst. Evol. Microbiol.">
        <title>The Global Catalogue of Microorganisms (GCM) 10K type strain sequencing project: providing services to taxonomists for standard genome sequencing and annotation.</title>
        <authorList>
            <consortium name="The Broad Institute Genomics Platform"/>
            <consortium name="The Broad Institute Genome Sequencing Center for Infectious Disease"/>
            <person name="Wu L."/>
            <person name="Ma J."/>
        </authorList>
    </citation>
    <scope>NUCLEOTIDE SEQUENCE [LARGE SCALE GENOMIC DNA]</scope>
    <source>
        <strain evidence="10">CGMCC 1.3240</strain>
    </source>
</reference>
<evidence type="ECO:0000256" key="4">
    <source>
        <dbReference type="ARBA" id="ARBA00022692"/>
    </source>
</evidence>
<keyword evidence="2 7" id="KW-0813">Transport</keyword>
<dbReference type="CDD" id="cd06261">
    <property type="entry name" value="TM_PBP2"/>
    <property type="match status" value="1"/>
</dbReference>
<proteinExistence type="inferred from homology"/>
<keyword evidence="10" id="KW-1185">Reference proteome</keyword>
<comment type="subcellular location">
    <subcellularLocation>
        <location evidence="1 7">Cell membrane</location>
        <topology evidence="1 7">Multi-pass membrane protein</topology>
    </subcellularLocation>
</comment>
<feature type="transmembrane region" description="Helical" evidence="7">
    <location>
        <begin position="243"/>
        <end position="264"/>
    </location>
</feature>
<evidence type="ECO:0000259" key="8">
    <source>
        <dbReference type="PROSITE" id="PS50928"/>
    </source>
</evidence>
<gene>
    <name evidence="9" type="ORF">ACFPYJ_05970</name>
</gene>
<evidence type="ECO:0000313" key="10">
    <source>
        <dbReference type="Proteomes" id="UP001596047"/>
    </source>
</evidence>
<evidence type="ECO:0000256" key="6">
    <source>
        <dbReference type="ARBA" id="ARBA00023136"/>
    </source>
</evidence>
<evidence type="ECO:0000256" key="5">
    <source>
        <dbReference type="ARBA" id="ARBA00022989"/>
    </source>
</evidence>
<protein>
    <submittedName>
        <fullName evidence="9">Carbohydrate ABC transporter permease</fullName>
    </submittedName>
</protein>
<organism evidence="9 10">
    <name type="scientific">Paenibacillus solisilvae</name>
    <dbReference type="NCBI Taxonomy" id="2486751"/>
    <lineage>
        <taxon>Bacteria</taxon>
        <taxon>Bacillati</taxon>
        <taxon>Bacillota</taxon>
        <taxon>Bacilli</taxon>
        <taxon>Bacillales</taxon>
        <taxon>Paenibacillaceae</taxon>
        <taxon>Paenibacillus</taxon>
    </lineage>
</organism>
<keyword evidence="5 7" id="KW-1133">Transmembrane helix</keyword>
<feature type="transmembrane region" description="Helical" evidence="7">
    <location>
        <begin position="107"/>
        <end position="127"/>
    </location>
</feature>
<evidence type="ECO:0000256" key="3">
    <source>
        <dbReference type="ARBA" id="ARBA00022475"/>
    </source>
</evidence>
<evidence type="ECO:0000313" key="9">
    <source>
        <dbReference type="EMBL" id="MFC5648678.1"/>
    </source>
</evidence>
<evidence type="ECO:0000256" key="2">
    <source>
        <dbReference type="ARBA" id="ARBA00022448"/>
    </source>
</evidence>
<dbReference type="EMBL" id="JBHSOW010000019">
    <property type="protein sequence ID" value="MFC5648678.1"/>
    <property type="molecule type" value="Genomic_DNA"/>
</dbReference>
<keyword evidence="3" id="KW-1003">Cell membrane</keyword>
<comment type="similarity">
    <text evidence="7">Belongs to the binding-protein-dependent transport system permease family.</text>
</comment>